<gene>
    <name evidence="1" type="ORF">PPTS312_12420</name>
</gene>
<name>A0A7U6LZT3_PSEPU</name>
<dbReference type="AlphaFoldDB" id="A0A7U6LZT3"/>
<sequence>MLHVVIICFKMKKIERNPFALLQDFMPQMRQVQISLKISAFALSIKVSFFLRLLGLSLKLMLKVFPAQGERFQTESAQYEKTFPSLSSLTTQSDGGGQWGGR</sequence>
<dbReference type="EMBL" id="AP022324">
    <property type="protein sequence ID" value="BBU43327.1"/>
    <property type="molecule type" value="Genomic_DNA"/>
</dbReference>
<dbReference type="Proteomes" id="UP000464661">
    <property type="component" value="Chromosome"/>
</dbReference>
<reference evidence="1 2" key="1">
    <citation type="submission" date="2020-01" db="EMBL/GenBank/DDBJ databases">
        <title>Complete Genome Sequence of Pseudomonas putida Strain TS312, Harboring the HdtS type N-acyl-homoserine Lactone Synthase, Isolated from a Paper Mill.</title>
        <authorList>
            <person name="Hosoe A."/>
            <person name="Suenaga T."/>
            <person name="Sugi T."/>
            <person name="Izumi T."/>
            <person name="Nagai N."/>
            <person name="Terada A."/>
        </authorList>
    </citation>
    <scope>NUCLEOTIDE SEQUENCE [LARGE SCALE GENOMIC DNA]</scope>
    <source>
        <strain evidence="1 2">TS312</strain>
    </source>
</reference>
<evidence type="ECO:0000313" key="2">
    <source>
        <dbReference type="Proteomes" id="UP000464661"/>
    </source>
</evidence>
<accession>A0A7U6LZT3</accession>
<protein>
    <submittedName>
        <fullName evidence="1">Uncharacterized protein</fullName>
    </submittedName>
</protein>
<proteinExistence type="predicted"/>
<organism evidence="1 2">
    <name type="scientific">Pseudomonas putida</name>
    <name type="common">Arthrobacter siderocapsulatus</name>
    <dbReference type="NCBI Taxonomy" id="303"/>
    <lineage>
        <taxon>Bacteria</taxon>
        <taxon>Pseudomonadati</taxon>
        <taxon>Pseudomonadota</taxon>
        <taxon>Gammaproteobacteria</taxon>
        <taxon>Pseudomonadales</taxon>
        <taxon>Pseudomonadaceae</taxon>
        <taxon>Pseudomonas</taxon>
    </lineage>
</organism>
<evidence type="ECO:0000313" key="1">
    <source>
        <dbReference type="EMBL" id="BBU43327.1"/>
    </source>
</evidence>